<sequence>MPANMRFDTSVVAFLAAFSGVADAFWRLPCRGRSGLARMDPLVSPGEPSYHVHTVHGSNGFAMEADMASLLGGSCTSCAVKQDKSAYWAPALYFVDEATGDSELVEEVGGLLAYYLLYGDNVQAFPDNFRMIAGDPFLRNFTWPIPDPPKSEWTGEQASQAALAQKALGFNCLNYAATAEPSLGRHFLPDKAYLDAHCTDGVRFELMFPSCWNGVDVDSEDHKSHMAYPSLVMDGICPPGFEHRVVSIFFETIWNTYAFKDRNGYFALSTGDPTGFGYHGDFMHGWEAGVLEEAVKTCTNPSGQVEDCPVFELQSEFEQGLCTFDIPSILKDEELETVKGGFPNNIVVEWGPEYAFPIQYANGNQPATTTSKPKPTLDADSGLSVSIDLGAIAGNVHAADSQNESTSTTTTTTTTTTQPPPPPTTTTTTTTTSTWTPTPTTSYVKSTVTQEIVWVEQQIVVLVDEDNVPVKTETGGIEVLSTAYKTVTRTVDTVVIIPTEPPAEAPAKRDHHNHLEAHKRHNHGHHAH</sequence>
<proteinExistence type="predicted"/>
<accession>A0ABR4H8W0</accession>
<name>A0ABR4H8W0_9EURO</name>
<keyword evidence="4" id="KW-1185">Reference proteome</keyword>
<evidence type="ECO:0000256" key="1">
    <source>
        <dbReference type="SAM" id="MobiDB-lite"/>
    </source>
</evidence>
<organism evidence="3 4">
    <name type="scientific">Aspergillus granulosus</name>
    <dbReference type="NCBI Taxonomy" id="176169"/>
    <lineage>
        <taxon>Eukaryota</taxon>
        <taxon>Fungi</taxon>
        <taxon>Dikarya</taxon>
        <taxon>Ascomycota</taxon>
        <taxon>Pezizomycotina</taxon>
        <taxon>Eurotiomycetes</taxon>
        <taxon>Eurotiomycetidae</taxon>
        <taxon>Eurotiales</taxon>
        <taxon>Aspergillaceae</taxon>
        <taxon>Aspergillus</taxon>
        <taxon>Aspergillus subgen. Nidulantes</taxon>
    </lineage>
</organism>
<dbReference type="PANTHER" id="PTHR43662">
    <property type="match status" value="1"/>
</dbReference>
<dbReference type="Pfam" id="PF09362">
    <property type="entry name" value="DUF1996"/>
    <property type="match status" value="1"/>
</dbReference>
<feature type="region of interest" description="Disordered" evidence="1">
    <location>
        <begin position="396"/>
        <end position="441"/>
    </location>
</feature>
<dbReference type="Proteomes" id="UP001610334">
    <property type="component" value="Unassembled WGS sequence"/>
</dbReference>
<reference evidence="3 4" key="1">
    <citation type="submission" date="2024-07" db="EMBL/GenBank/DDBJ databases">
        <title>Section-level genome sequencing and comparative genomics of Aspergillus sections Usti and Cavernicolus.</title>
        <authorList>
            <consortium name="Lawrence Berkeley National Laboratory"/>
            <person name="Nybo J.L."/>
            <person name="Vesth T.C."/>
            <person name="Theobald S."/>
            <person name="Frisvad J.C."/>
            <person name="Larsen T.O."/>
            <person name="Kjaerboelling I."/>
            <person name="Rothschild-Mancinelli K."/>
            <person name="Lyhne E.K."/>
            <person name="Kogle M.E."/>
            <person name="Barry K."/>
            <person name="Clum A."/>
            <person name="Na H."/>
            <person name="Ledsgaard L."/>
            <person name="Lin J."/>
            <person name="Lipzen A."/>
            <person name="Kuo A."/>
            <person name="Riley R."/>
            <person name="Mondo S."/>
            <person name="Labutti K."/>
            <person name="Haridas S."/>
            <person name="Pangalinan J."/>
            <person name="Salamov A.A."/>
            <person name="Simmons B.A."/>
            <person name="Magnuson J.K."/>
            <person name="Chen J."/>
            <person name="Drula E."/>
            <person name="Henrissat B."/>
            <person name="Wiebenga A."/>
            <person name="Lubbers R.J."/>
            <person name="Gomes A.C."/>
            <person name="Makela M.R."/>
            <person name="Stajich J."/>
            <person name="Grigoriev I.V."/>
            <person name="Mortensen U.H."/>
            <person name="De Vries R.P."/>
            <person name="Baker S.E."/>
            <person name="Andersen M.R."/>
        </authorList>
    </citation>
    <scope>NUCLEOTIDE SEQUENCE [LARGE SCALE GENOMIC DNA]</scope>
    <source>
        <strain evidence="3 4">CBS 588.65</strain>
    </source>
</reference>
<feature type="domain" description="DUF1996" evidence="2">
    <location>
        <begin position="40"/>
        <end position="286"/>
    </location>
</feature>
<evidence type="ECO:0000313" key="3">
    <source>
        <dbReference type="EMBL" id="KAL2811242.1"/>
    </source>
</evidence>
<feature type="compositionally biased region" description="Low complexity" evidence="1">
    <location>
        <begin position="425"/>
        <end position="441"/>
    </location>
</feature>
<dbReference type="InterPro" id="IPR018535">
    <property type="entry name" value="DUF1996"/>
</dbReference>
<evidence type="ECO:0000313" key="4">
    <source>
        <dbReference type="Proteomes" id="UP001610334"/>
    </source>
</evidence>
<comment type="caution">
    <text evidence="3">The sequence shown here is derived from an EMBL/GenBank/DDBJ whole genome shotgun (WGS) entry which is preliminary data.</text>
</comment>
<dbReference type="PANTHER" id="PTHR43662:SF7">
    <property type="entry name" value="DUF1996 DOMAIN-CONTAINING PROTEIN"/>
    <property type="match status" value="1"/>
</dbReference>
<feature type="compositionally biased region" description="Low complexity" evidence="1">
    <location>
        <begin position="405"/>
        <end position="417"/>
    </location>
</feature>
<dbReference type="EMBL" id="JBFXLT010000060">
    <property type="protein sequence ID" value="KAL2811242.1"/>
    <property type="molecule type" value="Genomic_DNA"/>
</dbReference>
<evidence type="ECO:0000259" key="2">
    <source>
        <dbReference type="Pfam" id="PF09362"/>
    </source>
</evidence>
<gene>
    <name evidence="3" type="ORF">BJX63DRAFT_433533</name>
</gene>
<protein>
    <recommendedName>
        <fullName evidence="2">DUF1996 domain-containing protein</fullName>
    </recommendedName>
</protein>